<reference evidence="2" key="1">
    <citation type="submission" date="2016-10" db="EMBL/GenBank/DDBJ databases">
        <authorList>
            <person name="Varghese N."/>
            <person name="Submissions S."/>
        </authorList>
    </citation>
    <scope>NUCLEOTIDE SEQUENCE [LARGE SCALE GENOMIC DNA]</scope>
    <source>
        <strain evidence="2">CBMB127</strain>
    </source>
</reference>
<dbReference type="EMBL" id="FNFX01000001">
    <property type="protein sequence ID" value="SDK23639.1"/>
    <property type="molecule type" value="Genomic_DNA"/>
</dbReference>
<name>A0A1G9A8H1_9PROT</name>
<gene>
    <name evidence="1" type="ORF">SAMN05192566_0747</name>
</gene>
<proteinExistence type="predicted"/>
<evidence type="ECO:0000313" key="1">
    <source>
        <dbReference type="EMBL" id="SDK23639.1"/>
    </source>
</evidence>
<protein>
    <submittedName>
        <fullName evidence="1">Uncharacterized protein</fullName>
    </submittedName>
</protein>
<evidence type="ECO:0000313" key="2">
    <source>
        <dbReference type="Proteomes" id="UP000198629"/>
    </source>
</evidence>
<organism evidence="1 2">
    <name type="scientific">Methylophilus rhizosphaerae</name>
    <dbReference type="NCBI Taxonomy" id="492660"/>
    <lineage>
        <taxon>Bacteria</taxon>
        <taxon>Pseudomonadati</taxon>
        <taxon>Pseudomonadota</taxon>
        <taxon>Betaproteobacteria</taxon>
        <taxon>Nitrosomonadales</taxon>
        <taxon>Methylophilaceae</taxon>
        <taxon>Methylophilus</taxon>
    </lineage>
</organism>
<dbReference type="STRING" id="492660.SAMN05192566_0747"/>
<dbReference type="AlphaFoldDB" id="A0A1G9A8H1"/>
<sequence length="75" mass="9266">MKSYDKSNKNYIDYKGKFFDKAVEALTDEDGYRKQSYDDFFHFNHGEPTQELIDLYYNENYKYIEDKLEYLRNHL</sequence>
<keyword evidence="2" id="KW-1185">Reference proteome</keyword>
<dbReference type="Proteomes" id="UP000198629">
    <property type="component" value="Unassembled WGS sequence"/>
</dbReference>
<accession>A0A1G9A8H1</accession>
<dbReference type="RefSeq" id="WP_091470116.1">
    <property type="nucleotide sequence ID" value="NZ_FNFX01000001.1"/>
</dbReference>